<accession>A0A7C3ERU6</accession>
<dbReference type="AlphaFoldDB" id="A0A7C3ERU6"/>
<feature type="transmembrane region" description="Helical" evidence="6">
    <location>
        <begin position="446"/>
        <end position="464"/>
    </location>
</feature>
<feature type="transmembrane region" description="Helical" evidence="6">
    <location>
        <begin position="178"/>
        <end position="197"/>
    </location>
</feature>
<dbReference type="EMBL" id="DSTX01000001">
    <property type="protein sequence ID" value="HFK19800.1"/>
    <property type="molecule type" value="Genomic_DNA"/>
</dbReference>
<keyword evidence="5 6" id="KW-0472">Membrane</keyword>
<feature type="transmembrane region" description="Helical" evidence="6">
    <location>
        <begin position="256"/>
        <end position="278"/>
    </location>
</feature>
<evidence type="ECO:0000256" key="5">
    <source>
        <dbReference type="ARBA" id="ARBA00023136"/>
    </source>
</evidence>
<dbReference type="GO" id="GO:0005886">
    <property type="term" value="C:plasma membrane"/>
    <property type="evidence" value="ECO:0007669"/>
    <property type="project" value="UniProtKB-SubCell"/>
</dbReference>
<keyword evidence="3 6" id="KW-0812">Transmembrane</keyword>
<keyword evidence="2" id="KW-1003">Cell membrane</keyword>
<feature type="transmembrane region" description="Helical" evidence="6">
    <location>
        <begin position="41"/>
        <end position="64"/>
    </location>
</feature>
<keyword evidence="4 6" id="KW-1133">Transmembrane helix</keyword>
<evidence type="ECO:0000256" key="6">
    <source>
        <dbReference type="SAM" id="Phobius"/>
    </source>
</evidence>
<dbReference type="PIRSF" id="PIRSF006060">
    <property type="entry name" value="AA_transporter"/>
    <property type="match status" value="1"/>
</dbReference>
<evidence type="ECO:0000256" key="1">
    <source>
        <dbReference type="ARBA" id="ARBA00004651"/>
    </source>
</evidence>
<name>A0A7C3ERU6_9CREN</name>
<dbReference type="PANTHER" id="PTHR42770:SF7">
    <property type="entry name" value="MEMBRANE PROTEIN"/>
    <property type="match status" value="1"/>
</dbReference>
<feature type="transmembrane region" description="Helical" evidence="6">
    <location>
        <begin position="385"/>
        <end position="406"/>
    </location>
</feature>
<protein>
    <submittedName>
        <fullName evidence="7">APC family permease</fullName>
    </submittedName>
</protein>
<feature type="transmembrane region" description="Helical" evidence="6">
    <location>
        <begin position="70"/>
        <end position="89"/>
    </location>
</feature>
<proteinExistence type="predicted"/>
<comment type="subcellular location">
    <subcellularLocation>
        <location evidence="1">Cell membrane</location>
        <topology evidence="1">Multi-pass membrane protein</topology>
    </subcellularLocation>
</comment>
<dbReference type="InterPro" id="IPR050367">
    <property type="entry name" value="APC_superfamily"/>
</dbReference>
<evidence type="ECO:0000256" key="3">
    <source>
        <dbReference type="ARBA" id="ARBA00022692"/>
    </source>
</evidence>
<dbReference type="Gene3D" id="1.20.1740.10">
    <property type="entry name" value="Amino acid/polyamine transporter I"/>
    <property type="match status" value="1"/>
</dbReference>
<sequence>MLAIYIYLKPPSLLSKEIFMATADKSGEVISVSGLRKTVRLAYIWALASATILGPWLVMAQWWYSLTGPSLSLAFAVTALLMIPVALCYSEMTSMLPYAGGSYNFIGHSFGSSISFIFMWSQAICYYAVIAFNILATIWILQYAGIIPSEEGALILAGVGFAVLYAVINFFKVELSAAIQFGLFWLLFITGLVWNGFDLFLSPKFSLAYFSDYMPNGIEGFMVAAGVMVTMYFGFETVAHMSEESKFPTKKIYLPVVGSILTAGLVYLVTLTAMAGVAPYEYLIETANVPAEIIYFVNGPTLWAQIGWVGIVLGGLACALTCVDGFWLALSRLYFALGDANLFPRFFGRLNKYRVPHIANFFVFLGVVPCIVFSGSYWIATLFVIMGLAIAVVYLGSTLSFIKLRLSHPEWKRPYKAPLGLLVGALGVFGSGFCVYWSIMAMTIDGWYLMISYILIGVVFYFAMRYHRKNKGLEVKLMPPVE</sequence>
<evidence type="ECO:0000256" key="4">
    <source>
        <dbReference type="ARBA" id="ARBA00022989"/>
    </source>
</evidence>
<comment type="caution">
    <text evidence="7">The sequence shown here is derived from an EMBL/GenBank/DDBJ whole genome shotgun (WGS) entry which is preliminary data.</text>
</comment>
<organism evidence="7">
    <name type="scientific">Candidatus Methanomethylicus mesodigestus</name>
    <dbReference type="NCBI Taxonomy" id="1867258"/>
    <lineage>
        <taxon>Archaea</taxon>
        <taxon>Thermoproteota</taxon>
        <taxon>Methanosuratincolia</taxon>
        <taxon>Candidatus Methanomethylicales</taxon>
        <taxon>Candidatus Methanomethylicaceae</taxon>
        <taxon>Candidatus Methanomethylicus</taxon>
    </lineage>
</organism>
<feature type="transmembrane region" description="Helical" evidence="6">
    <location>
        <begin position="306"/>
        <end position="337"/>
    </location>
</feature>
<dbReference type="GO" id="GO:0022857">
    <property type="term" value="F:transmembrane transporter activity"/>
    <property type="evidence" value="ECO:0007669"/>
    <property type="project" value="InterPro"/>
</dbReference>
<dbReference type="Pfam" id="PF13520">
    <property type="entry name" value="AA_permease_2"/>
    <property type="match status" value="1"/>
</dbReference>
<gene>
    <name evidence="7" type="ORF">ENS19_00780</name>
</gene>
<feature type="transmembrane region" description="Helical" evidence="6">
    <location>
        <begin position="418"/>
        <end position="440"/>
    </location>
</feature>
<evidence type="ECO:0000256" key="2">
    <source>
        <dbReference type="ARBA" id="ARBA00022475"/>
    </source>
</evidence>
<feature type="transmembrane region" description="Helical" evidence="6">
    <location>
        <begin position="358"/>
        <end position="379"/>
    </location>
</feature>
<feature type="transmembrane region" description="Helical" evidence="6">
    <location>
        <begin position="152"/>
        <end position="171"/>
    </location>
</feature>
<feature type="transmembrane region" description="Helical" evidence="6">
    <location>
        <begin position="124"/>
        <end position="146"/>
    </location>
</feature>
<evidence type="ECO:0000313" key="7">
    <source>
        <dbReference type="EMBL" id="HFK19800.1"/>
    </source>
</evidence>
<dbReference type="PANTHER" id="PTHR42770">
    <property type="entry name" value="AMINO ACID TRANSPORTER-RELATED"/>
    <property type="match status" value="1"/>
</dbReference>
<feature type="transmembrane region" description="Helical" evidence="6">
    <location>
        <begin position="217"/>
        <end position="235"/>
    </location>
</feature>
<reference evidence="7" key="1">
    <citation type="journal article" date="2020" name="mSystems">
        <title>Genome- and Community-Level Interaction Insights into Carbon Utilization and Element Cycling Functions of Hydrothermarchaeota in Hydrothermal Sediment.</title>
        <authorList>
            <person name="Zhou Z."/>
            <person name="Liu Y."/>
            <person name="Xu W."/>
            <person name="Pan J."/>
            <person name="Luo Z.H."/>
            <person name="Li M."/>
        </authorList>
    </citation>
    <scope>NUCLEOTIDE SEQUENCE [LARGE SCALE GENOMIC DNA]</scope>
    <source>
        <strain evidence="7">SpSt-468</strain>
    </source>
</reference>
<dbReference type="InterPro" id="IPR002293">
    <property type="entry name" value="AA/rel_permease1"/>
</dbReference>